<dbReference type="EMBL" id="JAGYPF010000002">
    <property type="protein sequence ID" value="MBS4212511.1"/>
    <property type="molecule type" value="Genomic_DNA"/>
</dbReference>
<name>A0A942U0X0_9BACI</name>
<gene>
    <name evidence="1" type="ORF">KHA99_08645</name>
</gene>
<dbReference type="Proteomes" id="UP000679749">
    <property type="component" value="Unassembled WGS sequence"/>
</dbReference>
<comment type="caution">
    <text evidence="1">The sequence shown here is derived from an EMBL/GenBank/DDBJ whole genome shotgun (WGS) entry which is preliminary data.</text>
</comment>
<reference evidence="1" key="1">
    <citation type="submission" date="2021-05" db="EMBL/GenBank/DDBJ databases">
        <title>Novel Bacillus species.</title>
        <authorList>
            <person name="Liu G."/>
        </authorList>
    </citation>
    <scope>NUCLEOTIDE SEQUENCE</scope>
    <source>
        <strain evidence="1">FJAT-49825</strain>
    </source>
</reference>
<accession>A0A942U0X0</accession>
<organism evidence="1 2">
    <name type="scientific">Neobacillus rhizophilus</name>
    <dbReference type="NCBI Taxonomy" id="2833579"/>
    <lineage>
        <taxon>Bacteria</taxon>
        <taxon>Bacillati</taxon>
        <taxon>Bacillota</taxon>
        <taxon>Bacilli</taxon>
        <taxon>Bacillales</taxon>
        <taxon>Bacillaceae</taxon>
        <taxon>Neobacillus</taxon>
    </lineage>
</organism>
<protein>
    <submittedName>
        <fullName evidence="1">Uncharacterized protein</fullName>
    </submittedName>
</protein>
<proteinExistence type="predicted"/>
<evidence type="ECO:0000313" key="2">
    <source>
        <dbReference type="Proteomes" id="UP000679749"/>
    </source>
</evidence>
<sequence length="75" mass="8677">MVFISAMKDIYRSGIIQNGLHGYEGHFLLWNHPKWSSIMAMKDISYSGIIQNGLHLGYEGHLSLWNHSKWSSSWL</sequence>
<keyword evidence="2" id="KW-1185">Reference proteome</keyword>
<dbReference type="AlphaFoldDB" id="A0A942U0X0"/>
<evidence type="ECO:0000313" key="1">
    <source>
        <dbReference type="EMBL" id="MBS4212511.1"/>
    </source>
</evidence>
<dbReference type="RefSeq" id="WP_213117060.1">
    <property type="nucleotide sequence ID" value="NZ_JAGYPF010000002.1"/>
</dbReference>